<feature type="chain" id="PRO_5043025720" evidence="7">
    <location>
        <begin position="18"/>
        <end position="445"/>
    </location>
</feature>
<proteinExistence type="inferred from homology"/>
<dbReference type="InterPro" id="IPR033121">
    <property type="entry name" value="PEPTIDASE_A1"/>
</dbReference>
<evidence type="ECO:0000259" key="8">
    <source>
        <dbReference type="PROSITE" id="PS51767"/>
    </source>
</evidence>
<sequence>MIAVLAVLLFALHVASRVLPDKSGSEPLSFPVIQRKTTKHLGKRDNTVSLTNVSTLTYLIQLQIGTPPQPVEVVLDTGSFELWVDPTCSTASTADQKAECALAGTYNPELSTTYIDKNLSSKITYGKGGVDIKYASDKILLPGTNSQPLQNVIFGLGQSSNDLAWGISGIGHGKGFNTHYNNIIDELYLQGITQSKVFSVSLGSQYDNRAGTVVFGGVDTRKYSGRLHKFVNLPPQLEGNKWGPWRYYIQVDSIGLTKPGEIPYKYDGSSMVALLDTGSTWTYLPQGLVDELAKDTNASLWQDGSYQVPCEMKNDAGWVDFEFGNLTIHVPYSEFITEFEGEYCALGVLPRDGTPILGDSFLRSSYVIFDQTNQDLYLARSAHCGTNKEILSPEPGAASRFIGECSPADGYPTPVPTGLVVAPIALVMWIIGLIFQQVRQEEAPG</sequence>
<dbReference type="PRINTS" id="PR00792">
    <property type="entry name" value="PEPSIN"/>
</dbReference>
<feature type="active site" evidence="3">
    <location>
        <position position="76"/>
    </location>
</feature>
<feature type="disulfide bond" evidence="4">
    <location>
        <begin position="310"/>
        <end position="344"/>
    </location>
</feature>
<dbReference type="InterPro" id="IPR001461">
    <property type="entry name" value="Aspartic_peptidase_A1"/>
</dbReference>
<dbReference type="InterPro" id="IPR021109">
    <property type="entry name" value="Peptidase_aspartic_dom_sf"/>
</dbReference>
<evidence type="ECO:0000256" key="6">
    <source>
        <dbReference type="SAM" id="Phobius"/>
    </source>
</evidence>
<dbReference type="EMBL" id="MU865383">
    <property type="protein sequence ID" value="KAK4224771.1"/>
    <property type="molecule type" value="Genomic_DNA"/>
</dbReference>
<dbReference type="AlphaFoldDB" id="A0AAN7BK40"/>
<dbReference type="InterPro" id="IPR001969">
    <property type="entry name" value="Aspartic_peptidase_AS"/>
</dbReference>
<organism evidence="9 10">
    <name type="scientific">Podospora fimiseda</name>
    <dbReference type="NCBI Taxonomy" id="252190"/>
    <lineage>
        <taxon>Eukaryota</taxon>
        <taxon>Fungi</taxon>
        <taxon>Dikarya</taxon>
        <taxon>Ascomycota</taxon>
        <taxon>Pezizomycotina</taxon>
        <taxon>Sordariomycetes</taxon>
        <taxon>Sordariomycetidae</taxon>
        <taxon>Sordariales</taxon>
        <taxon>Podosporaceae</taxon>
        <taxon>Podospora</taxon>
    </lineage>
</organism>
<comment type="similarity">
    <text evidence="1 5">Belongs to the peptidase A1 family.</text>
</comment>
<dbReference type="GO" id="GO:0004190">
    <property type="term" value="F:aspartic-type endopeptidase activity"/>
    <property type="evidence" value="ECO:0007669"/>
    <property type="project" value="UniProtKB-KW"/>
</dbReference>
<dbReference type="PROSITE" id="PS51767">
    <property type="entry name" value="PEPTIDASE_A1"/>
    <property type="match status" value="1"/>
</dbReference>
<protein>
    <submittedName>
        <fullName evidence="9">Aspartic peptidase domain-containing protein</fullName>
    </submittedName>
</protein>
<evidence type="ECO:0000256" key="1">
    <source>
        <dbReference type="ARBA" id="ARBA00007447"/>
    </source>
</evidence>
<evidence type="ECO:0000313" key="9">
    <source>
        <dbReference type="EMBL" id="KAK4224771.1"/>
    </source>
</evidence>
<feature type="transmembrane region" description="Helical" evidence="6">
    <location>
        <begin position="415"/>
        <end position="435"/>
    </location>
</feature>
<keyword evidence="7" id="KW-0732">Signal</keyword>
<keyword evidence="6" id="KW-0812">Transmembrane</keyword>
<dbReference type="SUPFAM" id="SSF50630">
    <property type="entry name" value="Acid proteases"/>
    <property type="match status" value="1"/>
</dbReference>
<keyword evidence="6" id="KW-0472">Membrane</keyword>
<comment type="caution">
    <text evidence="9">The sequence shown here is derived from an EMBL/GenBank/DDBJ whole genome shotgun (WGS) entry which is preliminary data.</text>
</comment>
<keyword evidence="6" id="KW-1133">Transmembrane helix</keyword>
<evidence type="ECO:0000256" key="4">
    <source>
        <dbReference type="PIRSR" id="PIRSR601461-2"/>
    </source>
</evidence>
<evidence type="ECO:0000256" key="3">
    <source>
        <dbReference type="PIRSR" id="PIRSR601461-1"/>
    </source>
</evidence>
<feature type="signal peptide" evidence="7">
    <location>
        <begin position="1"/>
        <end position="17"/>
    </location>
</feature>
<gene>
    <name evidence="9" type="ORF">QBC38DRAFT_484593</name>
</gene>
<evidence type="ECO:0000256" key="5">
    <source>
        <dbReference type="RuleBase" id="RU000454"/>
    </source>
</evidence>
<feature type="domain" description="Peptidase A1" evidence="8">
    <location>
        <begin position="58"/>
        <end position="379"/>
    </location>
</feature>
<keyword evidence="10" id="KW-1185">Reference proteome</keyword>
<dbReference type="PROSITE" id="PS00141">
    <property type="entry name" value="ASP_PROTEASE"/>
    <property type="match status" value="1"/>
</dbReference>
<dbReference type="Pfam" id="PF00026">
    <property type="entry name" value="Asp"/>
    <property type="match status" value="1"/>
</dbReference>
<accession>A0AAN7BK40</accession>
<name>A0AAN7BK40_9PEZI</name>
<evidence type="ECO:0000313" key="10">
    <source>
        <dbReference type="Proteomes" id="UP001301958"/>
    </source>
</evidence>
<feature type="active site" evidence="3">
    <location>
        <position position="276"/>
    </location>
</feature>
<keyword evidence="4" id="KW-1015">Disulfide bond</keyword>
<dbReference type="PANTHER" id="PTHR47966:SF65">
    <property type="entry name" value="ASPARTIC-TYPE ENDOPEPTIDASE"/>
    <property type="match status" value="1"/>
</dbReference>
<keyword evidence="5" id="KW-0378">Hydrolase</keyword>
<evidence type="ECO:0000256" key="7">
    <source>
        <dbReference type="SAM" id="SignalP"/>
    </source>
</evidence>
<reference evidence="9" key="2">
    <citation type="submission" date="2023-05" db="EMBL/GenBank/DDBJ databases">
        <authorList>
            <consortium name="Lawrence Berkeley National Laboratory"/>
            <person name="Steindorff A."/>
            <person name="Hensen N."/>
            <person name="Bonometti L."/>
            <person name="Westerberg I."/>
            <person name="Brannstrom I.O."/>
            <person name="Guillou S."/>
            <person name="Cros-Aarteil S."/>
            <person name="Calhoun S."/>
            <person name="Haridas S."/>
            <person name="Kuo A."/>
            <person name="Mondo S."/>
            <person name="Pangilinan J."/>
            <person name="Riley R."/>
            <person name="Labutti K."/>
            <person name="Andreopoulos B."/>
            <person name="Lipzen A."/>
            <person name="Chen C."/>
            <person name="Yanf M."/>
            <person name="Daum C."/>
            <person name="Ng V."/>
            <person name="Clum A."/>
            <person name="Ohm R."/>
            <person name="Martin F."/>
            <person name="Silar P."/>
            <person name="Natvig D."/>
            <person name="Lalanne C."/>
            <person name="Gautier V."/>
            <person name="Ament-Velasquez S.L."/>
            <person name="Kruys A."/>
            <person name="Hutchinson M.I."/>
            <person name="Powell A.J."/>
            <person name="Barry K."/>
            <person name="Miller A.N."/>
            <person name="Grigoriev I.V."/>
            <person name="Debuchy R."/>
            <person name="Gladieux P."/>
            <person name="Thoren M.H."/>
            <person name="Johannesson H."/>
        </authorList>
    </citation>
    <scope>NUCLEOTIDE SEQUENCE</scope>
    <source>
        <strain evidence="9">CBS 990.96</strain>
    </source>
</reference>
<dbReference type="Gene3D" id="2.40.70.10">
    <property type="entry name" value="Acid Proteases"/>
    <property type="match status" value="2"/>
</dbReference>
<dbReference type="Proteomes" id="UP001301958">
    <property type="component" value="Unassembled WGS sequence"/>
</dbReference>
<evidence type="ECO:0000256" key="2">
    <source>
        <dbReference type="ARBA" id="ARBA00022750"/>
    </source>
</evidence>
<keyword evidence="5" id="KW-0645">Protease</keyword>
<keyword evidence="2 5" id="KW-0064">Aspartyl protease</keyword>
<dbReference type="GO" id="GO:0006508">
    <property type="term" value="P:proteolysis"/>
    <property type="evidence" value="ECO:0007669"/>
    <property type="project" value="UniProtKB-KW"/>
</dbReference>
<dbReference type="PANTHER" id="PTHR47966">
    <property type="entry name" value="BETA-SITE APP-CLEAVING ENZYME, ISOFORM A-RELATED"/>
    <property type="match status" value="1"/>
</dbReference>
<reference evidence="9" key="1">
    <citation type="journal article" date="2023" name="Mol. Phylogenet. Evol.">
        <title>Genome-scale phylogeny and comparative genomics of the fungal order Sordariales.</title>
        <authorList>
            <person name="Hensen N."/>
            <person name="Bonometti L."/>
            <person name="Westerberg I."/>
            <person name="Brannstrom I.O."/>
            <person name="Guillou S."/>
            <person name="Cros-Aarteil S."/>
            <person name="Calhoun S."/>
            <person name="Haridas S."/>
            <person name="Kuo A."/>
            <person name="Mondo S."/>
            <person name="Pangilinan J."/>
            <person name="Riley R."/>
            <person name="LaButti K."/>
            <person name="Andreopoulos B."/>
            <person name="Lipzen A."/>
            <person name="Chen C."/>
            <person name="Yan M."/>
            <person name="Daum C."/>
            <person name="Ng V."/>
            <person name="Clum A."/>
            <person name="Steindorff A."/>
            <person name="Ohm R.A."/>
            <person name="Martin F."/>
            <person name="Silar P."/>
            <person name="Natvig D.O."/>
            <person name="Lalanne C."/>
            <person name="Gautier V."/>
            <person name="Ament-Velasquez S.L."/>
            <person name="Kruys A."/>
            <person name="Hutchinson M.I."/>
            <person name="Powell A.J."/>
            <person name="Barry K."/>
            <person name="Miller A.N."/>
            <person name="Grigoriev I.V."/>
            <person name="Debuchy R."/>
            <person name="Gladieux P."/>
            <person name="Hiltunen Thoren M."/>
            <person name="Johannesson H."/>
        </authorList>
    </citation>
    <scope>NUCLEOTIDE SEQUENCE</scope>
    <source>
        <strain evidence="9">CBS 990.96</strain>
    </source>
</reference>